<dbReference type="Gene3D" id="3.80.10.10">
    <property type="entry name" value="Ribonuclease Inhibitor"/>
    <property type="match status" value="1"/>
</dbReference>
<organism evidence="1 2">
    <name type="scientific">Piloderma croceum (strain F 1598)</name>
    <dbReference type="NCBI Taxonomy" id="765440"/>
    <lineage>
        <taxon>Eukaryota</taxon>
        <taxon>Fungi</taxon>
        <taxon>Dikarya</taxon>
        <taxon>Basidiomycota</taxon>
        <taxon>Agaricomycotina</taxon>
        <taxon>Agaricomycetes</taxon>
        <taxon>Agaricomycetidae</taxon>
        <taxon>Atheliales</taxon>
        <taxon>Atheliaceae</taxon>
        <taxon>Piloderma</taxon>
    </lineage>
</organism>
<accession>A0A0C3FSX4</accession>
<dbReference type="InterPro" id="IPR032675">
    <property type="entry name" value="LRR_dom_sf"/>
</dbReference>
<evidence type="ECO:0000313" key="1">
    <source>
        <dbReference type="EMBL" id="KIM82804.1"/>
    </source>
</evidence>
<evidence type="ECO:0000313" key="2">
    <source>
        <dbReference type="Proteomes" id="UP000054166"/>
    </source>
</evidence>
<dbReference type="SUPFAM" id="SSF52047">
    <property type="entry name" value="RNI-like"/>
    <property type="match status" value="1"/>
</dbReference>
<name>A0A0C3FSX4_PILCF</name>
<reference evidence="2" key="2">
    <citation type="submission" date="2015-01" db="EMBL/GenBank/DDBJ databases">
        <title>Evolutionary Origins and Diversification of the Mycorrhizal Mutualists.</title>
        <authorList>
            <consortium name="DOE Joint Genome Institute"/>
            <consortium name="Mycorrhizal Genomics Consortium"/>
            <person name="Kohler A."/>
            <person name="Kuo A."/>
            <person name="Nagy L.G."/>
            <person name="Floudas D."/>
            <person name="Copeland A."/>
            <person name="Barry K.W."/>
            <person name="Cichocki N."/>
            <person name="Veneault-Fourrey C."/>
            <person name="LaButti K."/>
            <person name="Lindquist E.A."/>
            <person name="Lipzen A."/>
            <person name="Lundell T."/>
            <person name="Morin E."/>
            <person name="Murat C."/>
            <person name="Riley R."/>
            <person name="Ohm R."/>
            <person name="Sun H."/>
            <person name="Tunlid A."/>
            <person name="Henrissat B."/>
            <person name="Grigoriev I.V."/>
            <person name="Hibbett D.S."/>
            <person name="Martin F."/>
        </authorList>
    </citation>
    <scope>NUCLEOTIDE SEQUENCE [LARGE SCALE GENOMIC DNA]</scope>
    <source>
        <strain evidence="2">F 1598</strain>
    </source>
</reference>
<dbReference type="EMBL" id="KN832993">
    <property type="protein sequence ID" value="KIM82804.1"/>
    <property type="molecule type" value="Genomic_DNA"/>
</dbReference>
<evidence type="ECO:0008006" key="3">
    <source>
        <dbReference type="Google" id="ProtNLM"/>
    </source>
</evidence>
<reference evidence="1 2" key="1">
    <citation type="submission" date="2014-04" db="EMBL/GenBank/DDBJ databases">
        <authorList>
            <consortium name="DOE Joint Genome Institute"/>
            <person name="Kuo A."/>
            <person name="Tarkka M."/>
            <person name="Buscot F."/>
            <person name="Kohler A."/>
            <person name="Nagy L.G."/>
            <person name="Floudas D."/>
            <person name="Copeland A."/>
            <person name="Barry K.W."/>
            <person name="Cichocki N."/>
            <person name="Veneault-Fourrey C."/>
            <person name="LaButti K."/>
            <person name="Lindquist E.A."/>
            <person name="Lipzen A."/>
            <person name="Lundell T."/>
            <person name="Morin E."/>
            <person name="Murat C."/>
            <person name="Sun H."/>
            <person name="Tunlid A."/>
            <person name="Henrissat B."/>
            <person name="Grigoriev I.V."/>
            <person name="Hibbett D.S."/>
            <person name="Martin F."/>
            <person name="Nordberg H.P."/>
            <person name="Cantor M.N."/>
            <person name="Hua S.X."/>
        </authorList>
    </citation>
    <scope>NUCLEOTIDE SEQUENCE [LARGE SCALE GENOMIC DNA]</scope>
    <source>
        <strain evidence="1 2">F 1598</strain>
    </source>
</reference>
<dbReference type="AlphaFoldDB" id="A0A0C3FSX4"/>
<gene>
    <name evidence="1" type="ORF">PILCRDRAFT_456872</name>
</gene>
<dbReference type="OrthoDB" id="2864564at2759"/>
<proteinExistence type="predicted"/>
<dbReference type="Proteomes" id="UP000054166">
    <property type="component" value="Unassembled WGS sequence"/>
</dbReference>
<keyword evidence="2" id="KW-1185">Reference proteome</keyword>
<dbReference type="HOGENOM" id="CLU_607079_0_0_1"/>
<protein>
    <recommendedName>
        <fullName evidence="3">F-box domain-containing protein</fullName>
    </recommendedName>
</protein>
<sequence length="451" mass="51015">MDEGHSTGVHLKTSLTASPTLLPEIWQLIFDADPLIGERFSNIRLTCKTFAILTRPMAFRYFCLHLNTLGQSTVQPMLPSKQDVVARSIARLEFWATDETARHVRRIELALWNLDRNINEEADRVLGAFFQVLSRFANVQTFNCPAIPFDDFALDQLCRLKNLRTLELTGSSIIAANPARARAALRLRSLTYMIDHTYYHKNNGEWLLVAHLDHIQHVGLSIRHVDVAKNFLHVSMTMNTAQHITALCIPYSNAIIGPLVLALLRTQPCRLRRLEIQHVTSEAADGPIFESVSVPSLHTYIGPHQCLLAFLPGEGIQTIQLRGWGGLGYADPTTLAHTLRSLPNSIANLEKLHLEVTCMARDVLEIICARFLHLRHFTYSTSLPFDLSDDYMERDDAWNALCTVTLPAQLEVLDLWFQHFPSAENVTTWSAVQDRLLQKHSALQRVTTNIC</sequence>
<dbReference type="InParanoid" id="A0A0C3FSX4"/>